<dbReference type="PANTHER" id="PTHR24394:SF29">
    <property type="entry name" value="MYONEURIN"/>
    <property type="match status" value="1"/>
</dbReference>
<feature type="region of interest" description="Disordered" evidence="8">
    <location>
        <begin position="1280"/>
        <end position="1374"/>
    </location>
</feature>
<name>A0A8J9VT12_BRALA</name>
<dbReference type="GO" id="GO:0005634">
    <property type="term" value="C:nucleus"/>
    <property type="evidence" value="ECO:0007669"/>
    <property type="project" value="UniProtKB-SubCell"/>
</dbReference>
<evidence type="ECO:0000256" key="4">
    <source>
        <dbReference type="ARBA" id="ARBA00022771"/>
    </source>
</evidence>
<evidence type="ECO:0000313" key="11">
    <source>
        <dbReference type="Proteomes" id="UP000838412"/>
    </source>
</evidence>
<feature type="compositionally biased region" description="Polar residues" evidence="8">
    <location>
        <begin position="1188"/>
        <end position="1206"/>
    </location>
</feature>
<keyword evidence="4 7" id="KW-0863">Zinc-finger</keyword>
<feature type="compositionally biased region" description="Basic and acidic residues" evidence="8">
    <location>
        <begin position="1347"/>
        <end position="1365"/>
    </location>
</feature>
<feature type="region of interest" description="Disordered" evidence="8">
    <location>
        <begin position="618"/>
        <end position="653"/>
    </location>
</feature>
<feature type="region of interest" description="Disordered" evidence="8">
    <location>
        <begin position="110"/>
        <end position="131"/>
    </location>
</feature>
<dbReference type="SMART" id="SM00355">
    <property type="entry name" value="ZnF_C2H2"/>
    <property type="match status" value="11"/>
</dbReference>
<evidence type="ECO:0000256" key="2">
    <source>
        <dbReference type="ARBA" id="ARBA00022723"/>
    </source>
</evidence>
<evidence type="ECO:0000256" key="8">
    <source>
        <dbReference type="SAM" id="MobiDB-lite"/>
    </source>
</evidence>
<feature type="region of interest" description="Disordered" evidence="8">
    <location>
        <begin position="1"/>
        <end position="94"/>
    </location>
</feature>
<feature type="domain" description="C2H2-type" evidence="9">
    <location>
        <begin position="581"/>
        <end position="605"/>
    </location>
</feature>
<feature type="region of interest" description="Disordered" evidence="8">
    <location>
        <begin position="1186"/>
        <end position="1206"/>
    </location>
</feature>
<feature type="region of interest" description="Disordered" evidence="8">
    <location>
        <begin position="892"/>
        <end position="944"/>
    </location>
</feature>
<feature type="region of interest" description="Disordered" evidence="8">
    <location>
        <begin position="1400"/>
        <end position="1448"/>
    </location>
</feature>
<feature type="compositionally biased region" description="Basic and acidic residues" evidence="8">
    <location>
        <begin position="627"/>
        <end position="653"/>
    </location>
</feature>
<feature type="region of interest" description="Disordered" evidence="8">
    <location>
        <begin position="1108"/>
        <end position="1161"/>
    </location>
</feature>
<feature type="compositionally biased region" description="Basic and acidic residues" evidence="8">
    <location>
        <begin position="116"/>
        <end position="126"/>
    </location>
</feature>
<keyword evidence="6" id="KW-0539">Nucleus</keyword>
<evidence type="ECO:0000256" key="5">
    <source>
        <dbReference type="ARBA" id="ARBA00022833"/>
    </source>
</evidence>
<dbReference type="InterPro" id="IPR013087">
    <property type="entry name" value="Znf_C2H2_type"/>
</dbReference>
<dbReference type="PROSITE" id="PS00028">
    <property type="entry name" value="ZINC_FINGER_C2H2_1"/>
    <property type="match status" value="9"/>
</dbReference>
<keyword evidence="3" id="KW-0677">Repeat</keyword>
<reference evidence="10" key="1">
    <citation type="submission" date="2022-01" db="EMBL/GenBank/DDBJ databases">
        <authorList>
            <person name="Braso-Vives M."/>
        </authorList>
    </citation>
    <scope>NUCLEOTIDE SEQUENCE</scope>
</reference>
<feature type="domain" description="C2H2-type" evidence="9">
    <location>
        <begin position="265"/>
        <end position="294"/>
    </location>
</feature>
<sequence length="1534" mass="176194">MRQKGVPARLEQDGSTKPVQVEGAQGDSHGQASCFGAPETVAMTTEAASSHASTDGDDSSRPETMGDVELDDEPWYDVEDEEAVAQTCSPRDTEENIDFSCSVDNCGDVFNNGPESDQHTSQHDSNSETQDQGDLVLEDIGETDVDGVTVDESLVEDSHCSPNIEESKEFPVAEATNVKYYCNQPECGYKTFRSRTGWTLHMREHKSDYRFRCEHCDFGCFTERRLKEHTACKHTGTPVCFCSICKKGFVTFTDIASQLKKETRYECTVQGCGKTFKAKKVYKLHMKAHNECNDATMQQIENMDKDGQDNENKIACPVEGCEKKFKNKKVFKLHMQGHNDNYPFRCEICNFGCFQQRKLREHTASIHIGIPVCFCPICGKEFLSYSGLNRHKYTHRDEVYKCDVCEKEYKNAKERDRHRRSHEQRYVCPICEKRFGMKHHLKSHYRYMHTEATPNIYPSYMYSNTEIEEQPTTTILDGGVEKPKRLRARKTEDDNDSVTQSSTWSSEYPSMISVEGKTHFPAMEEVEDHSSEELEPELQAAMDHFSEEGDQKRQKTISGKERLLDPGKYIPSEDCSEDSWFVCEHCRSLFESPSSLAAHVEEQHTVVLSSPGYWGDSGFSGRRKRTVSLEERRKRSRERMREKRNNMTEEERDQIREKARLAKRNKFHNLAKEKKEKERERARVYMRKKRMTMTEEERDKVREKARLAKRLKTATMPEPEKEKMKEKARIRMKQKRENMTEAEREVMREKARIHARQRRLAESYLKSQGQSSSDYKHCGGTIAEDLMTALRNWEDSESITSEDTISTGDKYDIYLPEEQQRDCEASASVDDKEAGSSTLQSSYPVQFVCGYCQSLHDSPSLLQAHVEETHAAAASSDDFRRERNRIRMQEKRKKLTEEEKAKIREKQKLQARQRRMCMSAEKKAEAREKDRLTKQMMRKSATDDGLDLREKNRMQKMVYRQNASEEQRALWRERDKLRKREDREVKAVQYRLFDELYAGIESLLVGIPPDNDQNCTTDQGPLQNTVQATTEEPTFKTGTMSDAFNSVQNLITFMQGANVVSDSEITRIHEIILKTMNTSTGDLNNDVRVYQKAVEDCTAVGDLQETADAASSSQCTSLEHQPRPSSLGDTHPAEVMEKAEQTGMKNSDNASPLQNSADVDSSSNVIVKHEGIDCADVIRASAGDQRLADSSNIPHSSVNTGAQQQSSTLSQEAAALSEMIQKARWLIAMAEGQDCPEIDLAIKRERMKIRNMLRVLIAPTQDMEKEREIAKLRMALKRQTATPAARELEKEKGRERMRWKRMTQTEEEREREKEKNRIRTRLKRMEMSADERERIKERERLRKRQKREMATEEQKQAWRENDRISKRIKRGTSQHQVGKLWMEECGENSFGYQQAYGEHRECSSSESNDQMSDIRDNNVSSDDSSTESVQQRFLQKAQDQTGCPTSEEDCNKELVSNILEDVKQGTASQDIPFACTSHETVGKLETGFCDSSELVAPGNQPVERSDQNVEAQNSSARWDALEYNFMPFAALSND</sequence>
<keyword evidence="11" id="KW-1185">Reference proteome</keyword>
<evidence type="ECO:0000256" key="3">
    <source>
        <dbReference type="ARBA" id="ARBA00022737"/>
    </source>
</evidence>
<organism evidence="10 11">
    <name type="scientific">Branchiostoma lanceolatum</name>
    <name type="common">Common lancelet</name>
    <name type="synonym">Amphioxus lanceolatum</name>
    <dbReference type="NCBI Taxonomy" id="7740"/>
    <lineage>
        <taxon>Eukaryota</taxon>
        <taxon>Metazoa</taxon>
        <taxon>Chordata</taxon>
        <taxon>Cephalochordata</taxon>
        <taxon>Leptocardii</taxon>
        <taxon>Amphioxiformes</taxon>
        <taxon>Branchiostomatidae</taxon>
        <taxon>Branchiostoma</taxon>
    </lineage>
</organism>
<feature type="compositionally biased region" description="Basic and acidic residues" evidence="8">
    <location>
        <begin position="892"/>
        <end position="908"/>
    </location>
</feature>
<feature type="compositionally biased region" description="Polar residues" evidence="8">
    <location>
        <begin position="1109"/>
        <end position="1128"/>
    </location>
</feature>
<dbReference type="InterPro" id="IPR036236">
    <property type="entry name" value="Znf_C2H2_sf"/>
</dbReference>
<feature type="domain" description="C2H2-type" evidence="9">
    <location>
        <begin position="400"/>
        <end position="422"/>
    </location>
</feature>
<dbReference type="OrthoDB" id="427030at2759"/>
<dbReference type="Pfam" id="PF00096">
    <property type="entry name" value="zf-C2H2"/>
    <property type="match status" value="1"/>
</dbReference>
<feature type="compositionally biased region" description="Basic and acidic residues" evidence="8">
    <location>
        <begin position="920"/>
        <end position="933"/>
    </location>
</feature>
<feature type="compositionally biased region" description="Polar residues" evidence="8">
    <location>
        <begin position="1143"/>
        <end position="1161"/>
    </location>
</feature>
<feature type="compositionally biased region" description="Polar residues" evidence="8">
    <location>
        <begin position="1404"/>
        <end position="1444"/>
    </location>
</feature>
<dbReference type="Gene3D" id="3.30.160.60">
    <property type="entry name" value="Classic Zinc Finger"/>
    <property type="match status" value="4"/>
</dbReference>
<evidence type="ECO:0000259" key="9">
    <source>
        <dbReference type="PROSITE" id="PS50157"/>
    </source>
</evidence>
<feature type="compositionally biased region" description="Acidic residues" evidence="8">
    <location>
        <begin position="66"/>
        <end position="83"/>
    </location>
</feature>
<dbReference type="GO" id="GO:0008270">
    <property type="term" value="F:zinc ion binding"/>
    <property type="evidence" value="ECO:0007669"/>
    <property type="project" value="UniProtKB-KW"/>
</dbReference>
<comment type="subcellular location">
    <subcellularLocation>
        <location evidence="1">Nucleus</location>
    </subcellularLocation>
</comment>
<feature type="region of interest" description="Disordered" evidence="8">
    <location>
        <begin position="477"/>
        <end position="505"/>
    </location>
</feature>
<dbReference type="SUPFAM" id="SSF57667">
    <property type="entry name" value="beta-beta-alpha zinc fingers"/>
    <property type="match status" value="4"/>
</dbReference>
<protein>
    <submittedName>
        <fullName evidence="10">ZNF358 protein</fullName>
    </submittedName>
</protein>
<feature type="compositionally biased region" description="Basic and acidic residues" evidence="8">
    <location>
        <begin position="1286"/>
        <end position="1296"/>
    </location>
</feature>
<dbReference type="Proteomes" id="UP000838412">
    <property type="component" value="Chromosome 11"/>
</dbReference>
<feature type="region of interest" description="Disordered" evidence="8">
    <location>
        <begin position="717"/>
        <end position="745"/>
    </location>
</feature>
<dbReference type="EMBL" id="OV696696">
    <property type="protein sequence ID" value="CAH1240238.1"/>
    <property type="molecule type" value="Genomic_DNA"/>
</dbReference>
<dbReference type="PROSITE" id="PS50157">
    <property type="entry name" value="ZINC_FINGER_C2H2_2"/>
    <property type="match status" value="6"/>
</dbReference>
<keyword evidence="5" id="KW-0862">Zinc</keyword>
<feature type="compositionally biased region" description="Polar residues" evidence="8">
    <location>
        <begin position="42"/>
        <end position="53"/>
    </location>
</feature>
<feature type="domain" description="C2H2-type" evidence="9">
    <location>
        <begin position="426"/>
        <end position="454"/>
    </location>
</feature>
<feature type="compositionally biased region" description="Basic and acidic residues" evidence="8">
    <location>
        <begin position="1303"/>
        <end position="1340"/>
    </location>
</feature>
<feature type="compositionally biased region" description="Basic and acidic residues" evidence="8">
    <location>
        <begin position="718"/>
        <end position="745"/>
    </location>
</feature>
<evidence type="ECO:0000256" key="1">
    <source>
        <dbReference type="ARBA" id="ARBA00004123"/>
    </source>
</evidence>
<feature type="domain" description="C2H2-type" evidence="9">
    <location>
        <begin position="314"/>
        <end position="343"/>
    </location>
</feature>
<dbReference type="PANTHER" id="PTHR24394">
    <property type="entry name" value="ZINC FINGER PROTEIN"/>
    <property type="match status" value="1"/>
</dbReference>
<evidence type="ECO:0000256" key="7">
    <source>
        <dbReference type="PROSITE-ProRule" id="PRU00042"/>
    </source>
</evidence>
<proteinExistence type="predicted"/>
<gene>
    <name evidence="10" type="primary">ZNF358</name>
    <name evidence="10" type="ORF">BLAG_LOCUS4257</name>
</gene>
<evidence type="ECO:0000256" key="6">
    <source>
        <dbReference type="ARBA" id="ARBA00023242"/>
    </source>
</evidence>
<keyword evidence="2" id="KW-0479">Metal-binding</keyword>
<dbReference type="GO" id="GO:0000981">
    <property type="term" value="F:DNA-binding transcription factor activity, RNA polymerase II-specific"/>
    <property type="evidence" value="ECO:0007669"/>
    <property type="project" value="TreeGrafter"/>
</dbReference>
<evidence type="ECO:0000313" key="10">
    <source>
        <dbReference type="EMBL" id="CAH1240238.1"/>
    </source>
</evidence>
<feature type="domain" description="C2H2-type" evidence="9">
    <location>
        <begin position="373"/>
        <end position="400"/>
    </location>
</feature>
<accession>A0A8J9VT12</accession>
<feature type="compositionally biased region" description="Basic and acidic residues" evidence="8">
    <location>
        <begin position="1131"/>
        <end position="1140"/>
    </location>
</feature>